<dbReference type="PRINTS" id="PR00064">
    <property type="entry name" value="RIBOSOMALL35"/>
</dbReference>
<keyword evidence="3 5" id="KW-0687">Ribonucleoprotein</keyword>
<evidence type="ECO:0000256" key="1">
    <source>
        <dbReference type="ARBA" id="ARBA00006598"/>
    </source>
</evidence>
<dbReference type="InterPro" id="IPR037229">
    <property type="entry name" value="Ribosomal_bL35_sf"/>
</dbReference>
<protein>
    <recommendedName>
        <fullName evidence="4 5">Large ribosomal subunit protein bL35</fullName>
    </recommendedName>
</protein>
<comment type="similarity">
    <text evidence="1 5 6">Belongs to the bacterial ribosomal protein bL35 family.</text>
</comment>
<dbReference type="Pfam" id="PF01632">
    <property type="entry name" value="Ribosomal_L35p"/>
    <property type="match status" value="1"/>
</dbReference>
<dbReference type="RefSeq" id="WP_289267190.1">
    <property type="nucleotide sequence ID" value="NZ_OX365700.1"/>
</dbReference>
<dbReference type="PANTHER" id="PTHR33343:SF1">
    <property type="entry name" value="LARGE RIBOSOMAL SUBUNIT PROTEIN BL35M"/>
    <property type="match status" value="1"/>
</dbReference>
<accession>A0AA86MW86</accession>
<dbReference type="GO" id="GO:0022625">
    <property type="term" value="C:cytosolic large ribosomal subunit"/>
    <property type="evidence" value="ECO:0007669"/>
    <property type="project" value="TreeGrafter"/>
</dbReference>
<reference evidence="8" key="1">
    <citation type="submission" date="2022-10" db="EMBL/GenBank/DDBJ databases">
        <authorList>
            <person name="Koch H."/>
        </authorList>
    </citation>
    <scope>NUCLEOTIDE SEQUENCE</scope>
    <source>
        <strain evidence="8">DNF</strain>
    </source>
</reference>
<dbReference type="SUPFAM" id="SSF143034">
    <property type="entry name" value="L35p-like"/>
    <property type="match status" value="1"/>
</dbReference>
<dbReference type="Gene3D" id="4.10.410.60">
    <property type="match status" value="1"/>
</dbReference>
<evidence type="ECO:0000256" key="3">
    <source>
        <dbReference type="ARBA" id="ARBA00023274"/>
    </source>
</evidence>
<gene>
    <name evidence="5" type="primary">rpmI</name>
    <name evidence="8" type="ORF">DNFV4_00617</name>
</gene>
<dbReference type="KEGG" id="nti:DNFV4_00617"/>
<feature type="compositionally biased region" description="Basic residues" evidence="7">
    <location>
        <begin position="1"/>
        <end position="47"/>
    </location>
</feature>
<proteinExistence type="inferred from homology"/>
<evidence type="ECO:0000313" key="9">
    <source>
        <dbReference type="Proteomes" id="UP001179121"/>
    </source>
</evidence>
<keyword evidence="9" id="KW-1185">Reference proteome</keyword>
<evidence type="ECO:0000256" key="7">
    <source>
        <dbReference type="SAM" id="MobiDB-lite"/>
    </source>
</evidence>
<dbReference type="InterPro" id="IPR001706">
    <property type="entry name" value="Ribosomal_bL35"/>
</dbReference>
<dbReference type="GO" id="GO:0006412">
    <property type="term" value="P:translation"/>
    <property type="evidence" value="ECO:0007669"/>
    <property type="project" value="UniProtKB-UniRule"/>
</dbReference>
<dbReference type="EMBL" id="OX365700">
    <property type="protein sequence ID" value="CAI4030191.1"/>
    <property type="molecule type" value="Genomic_DNA"/>
</dbReference>
<evidence type="ECO:0000313" key="8">
    <source>
        <dbReference type="EMBL" id="CAI4030191.1"/>
    </source>
</evidence>
<sequence>MAGKKLKTHSGASKRFKKTASGRVLHKPAGRRHLLTGRTRSQKRRLKGKSEVSPTQSGTIARLLPHD</sequence>
<dbReference type="InterPro" id="IPR021137">
    <property type="entry name" value="Ribosomal_bL35-like"/>
</dbReference>
<dbReference type="InterPro" id="IPR018265">
    <property type="entry name" value="Ribosomal_bL35_CS"/>
</dbReference>
<dbReference type="PANTHER" id="PTHR33343">
    <property type="entry name" value="54S RIBOSOMAL PROTEIN BL35M"/>
    <property type="match status" value="1"/>
</dbReference>
<evidence type="ECO:0000256" key="2">
    <source>
        <dbReference type="ARBA" id="ARBA00022980"/>
    </source>
</evidence>
<keyword evidence="2 5" id="KW-0689">Ribosomal protein</keyword>
<feature type="region of interest" description="Disordered" evidence="7">
    <location>
        <begin position="1"/>
        <end position="67"/>
    </location>
</feature>
<dbReference type="NCBIfam" id="TIGR00001">
    <property type="entry name" value="rpmI_bact"/>
    <property type="match status" value="1"/>
</dbReference>
<organism evidence="8 9">
    <name type="scientific">Nitrospira tepida</name>
    <dbReference type="NCBI Taxonomy" id="2973512"/>
    <lineage>
        <taxon>Bacteria</taxon>
        <taxon>Pseudomonadati</taxon>
        <taxon>Nitrospirota</taxon>
        <taxon>Nitrospiria</taxon>
        <taxon>Nitrospirales</taxon>
        <taxon>Nitrospiraceae</taxon>
        <taxon>Nitrospira</taxon>
    </lineage>
</organism>
<dbReference type="AlphaFoldDB" id="A0AA86MW86"/>
<dbReference type="GO" id="GO:0003735">
    <property type="term" value="F:structural constituent of ribosome"/>
    <property type="evidence" value="ECO:0007669"/>
    <property type="project" value="InterPro"/>
</dbReference>
<evidence type="ECO:0000256" key="6">
    <source>
        <dbReference type="RuleBase" id="RU000568"/>
    </source>
</evidence>
<dbReference type="HAMAP" id="MF_00514">
    <property type="entry name" value="Ribosomal_bL35"/>
    <property type="match status" value="1"/>
</dbReference>
<dbReference type="Proteomes" id="UP001179121">
    <property type="component" value="Chromosome"/>
</dbReference>
<name>A0AA86MW86_9BACT</name>
<evidence type="ECO:0000256" key="5">
    <source>
        <dbReference type="HAMAP-Rule" id="MF_00514"/>
    </source>
</evidence>
<dbReference type="PROSITE" id="PS00936">
    <property type="entry name" value="RIBOSOMAL_L35"/>
    <property type="match status" value="1"/>
</dbReference>
<dbReference type="FunFam" id="4.10.410.60:FF:000001">
    <property type="entry name" value="50S ribosomal protein L35"/>
    <property type="match status" value="1"/>
</dbReference>
<evidence type="ECO:0000256" key="4">
    <source>
        <dbReference type="ARBA" id="ARBA00071664"/>
    </source>
</evidence>